<proteinExistence type="predicted"/>
<organism evidence="2 3">
    <name type="scientific">Macrostomum lignano</name>
    <dbReference type="NCBI Taxonomy" id="282301"/>
    <lineage>
        <taxon>Eukaryota</taxon>
        <taxon>Metazoa</taxon>
        <taxon>Spiralia</taxon>
        <taxon>Lophotrochozoa</taxon>
        <taxon>Platyhelminthes</taxon>
        <taxon>Rhabditophora</taxon>
        <taxon>Macrostomorpha</taxon>
        <taxon>Macrostomida</taxon>
        <taxon>Macrostomidae</taxon>
        <taxon>Macrostomum</taxon>
    </lineage>
</organism>
<evidence type="ECO:0000256" key="1">
    <source>
        <dbReference type="PROSITE-ProRule" id="PRU00221"/>
    </source>
</evidence>
<dbReference type="Pfam" id="PF00400">
    <property type="entry name" value="WD40"/>
    <property type="match status" value="2"/>
</dbReference>
<protein>
    <submittedName>
        <fullName evidence="3">WD_REPEATS_REGION domain-containing protein</fullName>
    </submittedName>
</protein>
<dbReference type="WBParaSite" id="maker-unitig_13035-snap-gene-0.3-mRNA-1">
    <property type="protein sequence ID" value="maker-unitig_13035-snap-gene-0.3-mRNA-1"/>
    <property type="gene ID" value="maker-unitig_13035-snap-gene-0.3"/>
</dbReference>
<evidence type="ECO:0000313" key="2">
    <source>
        <dbReference type="Proteomes" id="UP000095280"/>
    </source>
</evidence>
<name>A0A1I8F1U4_9PLAT</name>
<feature type="repeat" description="WD" evidence="1">
    <location>
        <begin position="192"/>
        <end position="232"/>
    </location>
</feature>
<dbReference type="Gene3D" id="2.130.10.10">
    <property type="entry name" value="YVTN repeat-like/Quinoprotein amine dehydrogenase"/>
    <property type="match status" value="1"/>
</dbReference>
<reference evidence="3" key="1">
    <citation type="submission" date="2016-11" db="UniProtKB">
        <authorList>
            <consortium name="WormBaseParasite"/>
        </authorList>
    </citation>
    <scope>IDENTIFICATION</scope>
</reference>
<keyword evidence="2" id="KW-1185">Reference proteome</keyword>
<dbReference type="Proteomes" id="UP000095280">
    <property type="component" value="Unplaced"/>
</dbReference>
<dbReference type="SMART" id="SM00320">
    <property type="entry name" value="WD40"/>
    <property type="match status" value="2"/>
</dbReference>
<dbReference type="PROSITE" id="PS50082">
    <property type="entry name" value="WD_REPEATS_2"/>
    <property type="match status" value="1"/>
</dbReference>
<evidence type="ECO:0000313" key="3">
    <source>
        <dbReference type="WBParaSite" id="maker-unitig_13035-snap-gene-0.3-mRNA-1"/>
    </source>
</evidence>
<dbReference type="AlphaFoldDB" id="A0A1I8F1U4"/>
<dbReference type="InterPro" id="IPR001680">
    <property type="entry name" value="WD40_rpt"/>
</dbReference>
<keyword evidence="1" id="KW-0853">WD repeat</keyword>
<dbReference type="InterPro" id="IPR036322">
    <property type="entry name" value="WD40_repeat_dom_sf"/>
</dbReference>
<dbReference type="InterPro" id="IPR015943">
    <property type="entry name" value="WD40/YVTN_repeat-like_dom_sf"/>
</dbReference>
<accession>A0A1I8F1U4</accession>
<dbReference type="PROSITE" id="PS50294">
    <property type="entry name" value="WD_REPEATS_REGION"/>
    <property type="match status" value="1"/>
</dbReference>
<dbReference type="PANTHER" id="PTHR47822">
    <property type="entry name" value="CARBOHYDRATE BINDING DOMAIN CONTAINING PROTEIN"/>
    <property type="match status" value="1"/>
</dbReference>
<dbReference type="PANTHER" id="PTHR47822:SF2">
    <property type="entry name" value="F-BOX AND WD-40 DOMAIN PROTEIN 7"/>
    <property type="match status" value="1"/>
</dbReference>
<dbReference type="SUPFAM" id="SSF50978">
    <property type="entry name" value="WD40 repeat-like"/>
    <property type="match status" value="1"/>
</dbReference>
<sequence>KSCAGREQSYSGGMSALDAAVSVQSPAVASDAAHKTAAPPLVDSLLVSRVTSEISISGGLTLTNDECLIVRASPDRSVWAVGLASGRVQLLRAAADAATVVQTLFDAVSQEKQAVTGLVFLPTELSLKKMSRASASPAGGGSKNNQILCLACSADGQRFLTGGADGGIRVYDTRRRGLSNLCQAGSLTAGRVDGHRGRVCALTYHPQGRRRPAEFGHLFVSGGWDNTVQIWDDPCVVYFGPHVCGSDAIDVDPAQGHILTGSWERHKSMLQVWKFNEDAAHGRLDLDDKSVQEDMLRGRPLGELQQDPTGTPSMGYVAQWLGTQYMVFAGSNANALKIVDRSTLNVR</sequence>